<reference evidence="6 7" key="1">
    <citation type="submission" date="2015-09" db="EMBL/GenBank/DDBJ databases">
        <authorList>
            <consortium name="Pathogen Informatics"/>
        </authorList>
    </citation>
    <scope>NUCLEOTIDE SEQUENCE [LARGE SCALE GENOMIC DNA]</scope>
    <source>
        <strain evidence="3 6">2789STDY5608849</strain>
        <strain evidence="4 7">2789STDY5834885</strain>
    </source>
</reference>
<dbReference type="Proteomes" id="UP001199915">
    <property type="component" value="Unassembled WGS sequence"/>
</dbReference>
<dbReference type="InterPro" id="IPR036707">
    <property type="entry name" value="MinE_sf"/>
</dbReference>
<dbReference type="AlphaFoldDB" id="A0A174KGA9"/>
<dbReference type="EMBL" id="CZAL01000005">
    <property type="protein sequence ID" value="CUP08818.1"/>
    <property type="molecule type" value="Genomic_DNA"/>
</dbReference>
<dbReference type="Pfam" id="PF03776">
    <property type="entry name" value="MinE"/>
    <property type="match status" value="1"/>
</dbReference>
<dbReference type="InterPro" id="IPR005527">
    <property type="entry name" value="MinE"/>
</dbReference>
<sequence>MGLFSGRKPHSGLVAKERLSNLLMAERLNCSPASLQMLKNDLSAAAGKYLTVEADEISVTITQTTPVILTAKIPLKRNEEYHVKTI</sequence>
<gene>
    <name evidence="3" type="ORF">ERS852406_02368</name>
    <name evidence="4" type="ORF">ERS852498_01225</name>
    <name evidence="5" type="ORF">L0N21_08365</name>
</gene>
<dbReference type="GO" id="GO:0032955">
    <property type="term" value="P:regulation of division septum assembly"/>
    <property type="evidence" value="ECO:0007669"/>
    <property type="project" value="InterPro"/>
</dbReference>
<keyword evidence="4" id="KW-0132">Cell division</keyword>
<evidence type="ECO:0000313" key="5">
    <source>
        <dbReference type="EMBL" id="MCG4765521.1"/>
    </source>
</evidence>
<evidence type="ECO:0000313" key="4">
    <source>
        <dbReference type="EMBL" id="CUP08818.1"/>
    </source>
</evidence>
<evidence type="ECO:0000256" key="2">
    <source>
        <dbReference type="ARBA" id="ARBA00025265"/>
    </source>
</evidence>
<organism evidence="4 7">
    <name type="scientific">Fusicatenibacter saccharivorans</name>
    <dbReference type="NCBI Taxonomy" id="1150298"/>
    <lineage>
        <taxon>Bacteria</taxon>
        <taxon>Bacillati</taxon>
        <taxon>Bacillota</taxon>
        <taxon>Clostridia</taxon>
        <taxon>Lachnospirales</taxon>
        <taxon>Lachnospiraceae</taxon>
        <taxon>Fusicatenibacter</taxon>
    </lineage>
</organism>
<evidence type="ECO:0000313" key="3">
    <source>
        <dbReference type="EMBL" id="CUO60581.1"/>
    </source>
</evidence>
<dbReference type="Proteomes" id="UP000095706">
    <property type="component" value="Unassembled WGS sequence"/>
</dbReference>
<name>A0A174KGA9_9FIRM</name>
<keyword evidence="4" id="KW-0131">Cell cycle</keyword>
<evidence type="ECO:0000313" key="7">
    <source>
        <dbReference type="Proteomes" id="UP000095709"/>
    </source>
</evidence>
<dbReference type="EMBL" id="CYYV01000011">
    <property type="protein sequence ID" value="CUO60581.1"/>
    <property type="molecule type" value="Genomic_DNA"/>
</dbReference>
<dbReference type="OrthoDB" id="9796578at2"/>
<reference evidence="5" key="2">
    <citation type="submission" date="2022-01" db="EMBL/GenBank/DDBJ databases">
        <title>Collection of gut derived symbiotic bacterial strains cultured from healthy donors.</title>
        <authorList>
            <person name="Lin H."/>
            <person name="Kohout C."/>
            <person name="Waligurski E."/>
            <person name="Pamer E.G."/>
        </authorList>
    </citation>
    <scope>NUCLEOTIDE SEQUENCE</scope>
    <source>
        <strain evidence="5">DFI.5.49</strain>
    </source>
</reference>
<dbReference type="EMBL" id="JAKNFS010000010">
    <property type="protein sequence ID" value="MCG4765521.1"/>
    <property type="molecule type" value="Genomic_DNA"/>
</dbReference>
<dbReference type="Gene3D" id="3.30.1070.10">
    <property type="entry name" value="Cell division topological specificity factor MinE"/>
    <property type="match status" value="1"/>
</dbReference>
<dbReference type="GeneID" id="79855390"/>
<dbReference type="GO" id="GO:0051301">
    <property type="term" value="P:cell division"/>
    <property type="evidence" value="ECO:0007669"/>
    <property type="project" value="UniProtKB-KW"/>
</dbReference>
<comment type="function">
    <text evidence="2">Prevents the cell division inhibition by proteins MinC and MinD at internal division sites while permitting inhibition at polar sites. This ensures cell division at the proper site by restricting the formation of a division septum at the midpoint of the long axis of the cell.</text>
</comment>
<accession>A0A174KGA9</accession>
<evidence type="ECO:0000313" key="6">
    <source>
        <dbReference type="Proteomes" id="UP000095706"/>
    </source>
</evidence>
<dbReference type="Proteomes" id="UP000095709">
    <property type="component" value="Unassembled WGS sequence"/>
</dbReference>
<dbReference type="STRING" id="1150298.ERS852406_02368"/>
<proteinExistence type="inferred from homology"/>
<comment type="similarity">
    <text evidence="1">Belongs to the MinE family.</text>
</comment>
<protein>
    <submittedName>
        <fullName evidence="4">Cell division topological specificity factor MinE</fullName>
    </submittedName>
</protein>
<dbReference type="RefSeq" id="WP_022462853.1">
    <property type="nucleotide sequence ID" value="NZ_CABJFB010000006.1"/>
</dbReference>
<evidence type="ECO:0000256" key="1">
    <source>
        <dbReference type="ARBA" id="ARBA00008168"/>
    </source>
</evidence>